<comment type="caution">
    <text evidence="2">The sequence shown here is derived from an EMBL/GenBank/DDBJ whole genome shotgun (WGS) entry which is preliminary data.</text>
</comment>
<evidence type="ECO:0000313" key="2">
    <source>
        <dbReference type="EMBL" id="KAH8998596.1"/>
    </source>
</evidence>
<gene>
    <name evidence="2" type="ORF">EDB92DRAFT_1836082</name>
</gene>
<name>A0AAD4QED5_9AGAM</name>
<dbReference type="AlphaFoldDB" id="A0AAD4QED5"/>
<sequence>MTWPRRRRRRLSIGNGAWRHDRWQIQYVLGHPSLTQRHTKVRNTLQIADLRTVGGRPTTSGRTILWIPGRVNWRCGNPAKGGAIFLTGVISGSWMLDWCWYEGGGRKFCRVAAAVAPNLDHIASMKQRQDRTGGLARKNKRGRRKEDTRRKMNDTLRWMEQGSTLGSECV</sequence>
<reference evidence="2" key="1">
    <citation type="submission" date="2022-01" db="EMBL/GenBank/DDBJ databases">
        <title>Comparative genomics reveals a dynamic genome evolution in the ectomycorrhizal milk-cap (Lactarius) mushrooms.</title>
        <authorList>
            <consortium name="DOE Joint Genome Institute"/>
            <person name="Lebreton A."/>
            <person name="Tang N."/>
            <person name="Kuo A."/>
            <person name="LaButti K."/>
            <person name="Drula E."/>
            <person name="Barry K."/>
            <person name="Clum A."/>
            <person name="Lipzen A."/>
            <person name="Mousain D."/>
            <person name="Ng V."/>
            <person name="Wang R."/>
            <person name="Wang X."/>
            <person name="Dai Y."/>
            <person name="Henrissat B."/>
            <person name="Grigoriev I.V."/>
            <person name="Guerin-Laguette A."/>
            <person name="Yu F."/>
            <person name="Martin F.M."/>
        </authorList>
    </citation>
    <scope>NUCLEOTIDE SEQUENCE</scope>
    <source>
        <strain evidence="2">QP</strain>
    </source>
</reference>
<organism evidence="2 3">
    <name type="scientific">Lactarius akahatsu</name>
    <dbReference type="NCBI Taxonomy" id="416441"/>
    <lineage>
        <taxon>Eukaryota</taxon>
        <taxon>Fungi</taxon>
        <taxon>Dikarya</taxon>
        <taxon>Basidiomycota</taxon>
        <taxon>Agaricomycotina</taxon>
        <taxon>Agaricomycetes</taxon>
        <taxon>Russulales</taxon>
        <taxon>Russulaceae</taxon>
        <taxon>Lactarius</taxon>
    </lineage>
</organism>
<protein>
    <submittedName>
        <fullName evidence="2">Uncharacterized protein</fullName>
    </submittedName>
</protein>
<keyword evidence="3" id="KW-1185">Reference proteome</keyword>
<proteinExistence type="predicted"/>
<evidence type="ECO:0000256" key="1">
    <source>
        <dbReference type="SAM" id="MobiDB-lite"/>
    </source>
</evidence>
<dbReference type="EMBL" id="JAKELL010000005">
    <property type="protein sequence ID" value="KAH8998596.1"/>
    <property type="molecule type" value="Genomic_DNA"/>
</dbReference>
<accession>A0AAD4QED5</accession>
<feature type="region of interest" description="Disordered" evidence="1">
    <location>
        <begin position="126"/>
        <end position="152"/>
    </location>
</feature>
<dbReference type="Proteomes" id="UP001201163">
    <property type="component" value="Unassembled WGS sequence"/>
</dbReference>
<evidence type="ECO:0000313" key="3">
    <source>
        <dbReference type="Proteomes" id="UP001201163"/>
    </source>
</evidence>